<evidence type="ECO:0000256" key="1">
    <source>
        <dbReference type="SAM" id="Phobius"/>
    </source>
</evidence>
<keyword evidence="1" id="KW-0472">Membrane</keyword>
<proteinExistence type="predicted"/>
<dbReference type="SUPFAM" id="SSF55874">
    <property type="entry name" value="ATPase domain of HSP90 chaperone/DNA topoisomerase II/histidine kinase"/>
    <property type="match status" value="1"/>
</dbReference>
<keyword evidence="2" id="KW-0418">Kinase</keyword>
<dbReference type="AlphaFoldDB" id="A0A1M5JGT3"/>
<dbReference type="EMBL" id="FQWD01000003">
    <property type="protein sequence ID" value="SHG39490.1"/>
    <property type="molecule type" value="Genomic_DNA"/>
</dbReference>
<dbReference type="STRING" id="634436.SAMN05216361_2080"/>
<evidence type="ECO:0000313" key="2">
    <source>
        <dbReference type="EMBL" id="SHG39490.1"/>
    </source>
</evidence>
<gene>
    <name evidence="2" type="ORF">SAMN05216361_2080</name>
</gene>
<dbReference type="RefSeq" id="WP_073321977.1">
    <property type="nucleotide sequence ID" value="NZ_FQWD01000003.1"/>
</dbReference>
<dbReference type="Proteomes" id="UP000184520">
    <property type="component" value="Unassembled WGS sequence"/>
</dbReference>
<dbReference type="OrthoDB" id="9785252at2"/>
<organism evidence="2 3">
    <name type="scientific">Marisediminitalea aggregata</name>
    <dbReference type="NCBI Taxonomy" id="634436"/>
    <lineage>
        <taxon>Bacteria</taxon>
        <taxon>Pseudomonadati</taxon>
        <taxon>Pseudomonadota</taxon>
        <taxon>Gammaproteobacteria</taxon>
        <taxon>Alteromonadales</taxon>
        <taxon>Alteromonadaceae</taxon>
        <taxon>Marisediminitalea</taxon>
    </lineage>
</organism>
<sequence>MLLLLYLALFGKHRAPVAVVLPLVLFEIIVVNTSIALNGAASNPFSSVLLVPLILGLIWLSTRLGLVVLLVSLAAQGMQLLAPISDHHGAMMQNHAQGMIVSFMATSCLIFAVIHFYKHQLKIKQADIQQLRERQLRDEQLLAIGTAAAQLTHDAATPVQTIHLLLEEWQEQKDASTLPELIEQFTLLQTMLTNWRDVADDVRESRVSAVSIRTLLETMQHVVRLSRPEISVDWPLMENVPESATVNADPTLVPALASIVINACDAAGKHEDNKVTVHSECAGSNWLLRINNPHDGTTPLHSKLGARILESETGLGLGAVLSNATVEKFKGNVHWQCESSQIITTIQLPVTI</sequence>
<accession>A0A1M5JGT3</accession>
<keyword evidence="3" id="KW-1185">Reference proteome</keyword>
<keyword evidence="2" id="KW-0808">Transferase</keyword>
<feature type="transmembrane region" description="Helical" evidence="1">
    <location>
        <begin position="24"/>
        <end position="41"/>
    </location>
</feature>
<feature type="transmembrane region" description="Helical" evidence="1">
    <location>
        <begin position="48"/>
        <end position="75"/>
    </location>
</feature>
<dbReference type="InterPro" id="IPR036890">
    <property type="entry name" value="HATPase_C_sf"/>
</dbReference>
<dbReference type="GO" id="GO:0016301">
    <property type="term" value="F:kinase activity"/>
    <property type="evidence" value="ECO:0007669"/>
    <property type="project" value="UniProtKB-KW"/>
</dbReference>
<reference evidence="3" key="1">
    <citation type="submission" date="2016-11" db="EMBL/GenBank/DDBJ databases">
        <authorList>
            <person name="Varghese N."/>
            <person name="Submissions S."/>
        </authorList>
    </citation>
    <scope>NUCLEOTIDE SEQUENCE [LARGE SCALE GENOMIC DNA]</scope>
    <source>
        <strain evidence="3">CGMCC 1.8995</strain>
    </source>
</reference>
<protein>
    <submittedName>
        <fullName evidence="2">Two-component system, sensor histidine kinase RegB</fullName>
    </submittedName>
</protein>
<dbReference type="Gene3D" id="3.30.565.10">
    <property type="entry name" value="Histidine kinase-like ATPase, C-terminal domain"/>
    <property type="match status" value="1"/>
</dbReference>
<feature type="transmembrane region" description="Helical" evidence="1">
    <location>
        <begin position="95"/>
        <end position="117"/>
    </location>
</feature>
<keyword evidence="1" id="KW-0812">Transmembrane</keyword>
<evidence type="ECO:0000313" key="3">
    <source>
        <dbReference type="Proteomes" id="UP000184520"/>
    </source>
</evidence>
<keyword evidence="1" id="KW-1133">Transmembrane helix</keyword>
<name>A0A1M5JGT3_9ALTE</name>